<evidence type="ECO:0000313" key="3">
    <source>
        <dbReference type="Proteomes" id="UP000488936"/>
    </source>
</evidence>
<feature type="transmembrane region" description="Helical" evidence="1">
    <location>
        <begin position="124"/>
        <end position="147"/>
    </location>
</feature>
<keyword evidence="1" id="KW-0472">Membrane</keyword>
<evidence type="ECO:0000313" key="2">
    <source>
        <dbReference type="EMBL" id="MTH30764.1"/>
    </source>
</evidence>
<dbReference type="EMBL" id="WMJY01000039">
    <property type="protein sequence ID" value="MTH30764.1"/>
    <property type="molecule type" value="Genomic_DNA"/>
</dbReference>
<feature type="transmembrane region" description="Helical" evidence="1">
    <location>
        <begin position="12"/>
        <end position="34"/>
    </location>
</feature>
<reference evidence="2 3" key="1">
    <citation type="journal article" date="2006" name="Int. J. Syst. Evol. Microbiol.">
        <title>Myroides pelagicus sp. nov., isolated from seawater in Thailand.</title>
        <authorList>
            <person name="Yoon J."/>
            <person name="Maneerat S."/>
            <person name="Kawai F."/>
            <person name="Yokota A."/>
        </authorList>
    </citation>
    <scope>NUCLEOTIDE SEQUENCE [LARGE SCALE GENOMIC DNA]</scope>
    <source>
        <strain evidence="2 3">SM1T</strain>
    </source>
</reference>
<keyword evidence="3" id="KW-1185">Reference proteome</keyword>
<feature type="transmembrane region" description="Helical" evidence="1">
    <location>
        <begin position="46"/>
        <end position="62"/>
    </location>
</feature>
<comment type="caution">
    <text evidence="2">The sequence shown here is derived from an EMBL/GenBank/DDBJ whole genome shotgun (WGS) entry which is preliminary data.</text>
</comment>
<keyword evidence="1" id="KW-0812">Transmembrane</keyword>
<sequence>MRIEKKLNKVSPILVARVVFFALLGSWLMGSLIFFDLVVKNLNVRILPVIGNIVLLATLPLLNNRFLKEETIKVVLLGGGVMAISWFKGGLDIYTMLLYNLYGVVYALFFSCYLRLFMQPFQRLYSFTSVVNFFMFFCFLLYNAHFISHHLAVYGHIEYFYYLAFSIKLIILFLAGLTMLCCVVQTFRGRLISKKDNQDLYKQGTMSAKSKVVNHYFRAFYFRMYRRYVRLVHPIRTFLLSLKVKQLGSYFNVKKRQLLDFFHL</sequence>
<accession>A0A7K1GS59</accession>
<dbReference type="RefSeq" id="WP_155036738.1">
    <property type="nucleotide sequence ID" value="NZ_JBHTIG010000033.1"/>
</dbReference>
<name>A0A7K1GS59_9FLAO</name>
<evidence type="ECO:0000256" key="1">
    <source>
        <dbReference type="SAM" id="Phobius"/>
    </source>
</evidence>
<organism evidence="2 3">
    <name type="scientific">Myroides pelagicus</name>
    <dbReference type="NCBI Taxonomy" id="270914"/>
    <lineage>
        <taxon>Bacteria</taxon>
        <taxon>Pseudomonadati</taxon>
        <taxon>Bacteroidota</taxon>
        <taxon>Flavobacteriia</taxon>
        <taxon>Flavobacteriales</taxon>
        <taxon>Flavobacteriaceae</taxon>
        <taxon>Myroides</taxon>
    </lineage>
</organism>
<feature type="transmembrane region" description="Helical" evidence="1">
    <location>
        <begin position="159"/>
        <end position="184"/>
    </location>
</feature>
<feature type="transmembrane region" description="Helical" evidence="1">
    <location>
        <begin position="74"/>
        <end position="91"/>
    </location>
</feature>
<gene>
    <name evidence="2" type="ORF">GJV77_12790</name>
</gene>
<dbReference type="Proteomes" id="UP000488936">
    <property type="component" value="Unassembled WGS sequence"/>
</dbReference>
<protein>
    <submittedName>
        <fullName evidence="2">Uncharacterized protein</fullName>
    </submittedName>
</protein>
<keyword evidence="1" id="KW-1133">Transmembrane helix</keyword>
<dbReference type="AlphaFoldDB" id="A0A7K1GS59"/>
<feature type="transmembrane region" description="Helical" evidence="1">
    <location>
        <begin position="97"/>
        <end position="117"/>
    </location>
</feature>
<proteinExistence type="predicted"/>